<name>A0A3S4HYH8_KLEPN</name>
<dbReference type="InterPro" id="IPR043461">
    <property type="entry name" value="LpxH-like"/>
</dbReference>
<keyword evidence="2" id="KW-1133">Transmembrane helix</keyword>
<evidence type="ECO:0000256" key="1">
    <source>
        <dbReference type="ARBA" id="ARBA00022801"/>
    </source>
</evidence>
<dbReference type="PANTHER" id="PTHR34990:SF1">
    <property type="entry name" value="UDP-2,3-DIACYLGLUCOSAMINE HYDROLASE"/>
    <property type="match status" value="1"/>
</dbReference>
<dbReference type="SUPFAM" id="SSF56300">
    <property type="entry name" value="Metallo-dependent phosphatases"/>
    <property type="match status" value="1"/>
</dbReference>
<dbReference type="PANTHER" id="PTHR34990">
    <property type="entry name" value="UDP-2,3-DIACYLGLUCOSAMINE HYDROLASE-RELATED"/>
    <property type="match status" value="1"/>
</dbReference>
<keyword evidence="1 3" id="KW-0378">Hydrolase</keyword>
<keyword evidence="2" id="KW-0812">Transmembrane</keyword>
<dbReference type="Proteomes" id="UP000282433">
    <property type="component" value="Chromosome"/>
</dbReference>
<reference evidence="3 4" key="1">
    <citation type="submission" date="2018-12" db="EMBL/GenBank/DDBJ databases">
        <authorList>
            <consortium name="Pathogen Informatics"/>
        </authorList>
    </citation>
    <scope>NUCLEOTIDE SEQUENCE [LARGE SCALE GENOMIC DNA]</scope>
    <source>
        <strain evidence="3 4">NCTC13635</strain>
    </source>
</reference>
<feature type="transmembrane region" description="Helical" evidence="2">
    <location>
        <begin position="196"/>
        <end position="215"/>
    </location>
</feature>
<evidence type="ECO:0000313" key="3">
    <source>
        <dbReference type="EMBL" id="VEB06049.1"/>
    </source>
</evidence>
<protein>
    <submittedName>
        <fullName evidence="3">UDP-2,3-diacylglucosamine hydrolase</fullName>
        <ecNumber evidence="3">3.6.1.54</ecNumber>
    </submittedName>
</protein>
<dbReference type="GO" id="GO:0016020">
    <property type="term" value="C:membrane"/>
    <property type="evidence" value="ECO:0007669"/>
    <property type="project" value="GOC"/>
</dbReference>
<organism evidence="3 4">
    <name type="scientific">Klebsiella pneumoniae</name>
    <dbReference type="NCBI Taxonomy" id="573"/>
    <lineage>
        <taxon>Bacteria</taxon>
        <taxon>Pseudomonadati</taxon>
        <taxon>Pseudomonadota</taxon>
        <taxon>Gammaproteobacteria</taxon>
        <taxon>Enterobacterales</taxon>
        <taxon>Enterobacteriaceae</taxon>
        <taxon>Klebsiella/Raoultella group</taxon>
        <taxon>Klebsiella</taxon>
        <taxon>Klebsiella pneumoniae complex</taxon>
    </lineage>
</organism>
<dbReference type="GO" id="GO:0009245">
    <property type="term" value="P:lipid A biosynthetic process"/>
    <property type="evidence" value="ECO:0007669"/>
    <property type="project" value="TreeGrafter"/>
</dbReference>
<evidence type="ECO:0000256" key="2">
    <source>
        <dbReference type="SAM" id="Phobius"/>
    </source>
</evidence>
<feature type="transmembrane region" description="Helical" evidence="2">
    <location>
        <begin position="167"/>
        <end position="190"/>
    </location>
</feature>
<dbReference type="InterPro" id="IPR029052">
    <property type="entry name" value="Metallo-depent_PP-like"/>
</dbReference>
<sequence length="269" mass="30381">MTKAIWRFAPKSTPPWIQRLFLALPLFIRHRIAARMRADSKAANSSKSMEIMDVNPQAVVDAMERHHVQWLIHGHTHRPAVHELQANGQPAWRVVLGAWHSEGSMVKVTPDDVELIHFSVLIPARAQFRKRLLPGRRCALPPALHASLPQRHSQGTSMSRKKWSQPLMWGMIIAILNPLGVSYIALIGVVIGNTLTFVWCAMLAWAIYFYAIYLLCTRPHDSRLVQIYLLLMGTLMLPWGLVLLITCIMREIKVNQAPTSSPPGETKDG</sequence>
<dbReference type="EC" id="3.6.1.54" evidence="3"/>
<accession>A0A3S4HYH8</accession>
<dbReference type="EMBL" id="LR134162">
    <property type="protein sequence ID" value="VEB06049.1"/>
    <property type="molecule type" value="Genomic_DNA"/>
</dbReference>
<gene>
    <name evidence="3" type="primary">lpxH</name>
    <name evidence="3" type="ORF">NCTC13635_05708</name>
</gene>
<keyword evidence="2" id="KW-0472">Membrane</keyword>
<dbReference type="AlphaFoldDB" id="A0A3S4HYH8"/>
<evidence type="ECO:0000313" key="4">
    <source>
        <dbReference type="Proteomes" id="UP000282433"/>
    </source>
</evidence>
<dbReference type="GO" id="GO:0008758">
    <property type="term" value="F:UDP-2,3-diacylglucosamine hydrolase activity"/>
    <property type="evidence" value="ECO:0007669"/>
    <property type="project" value="TreeGrafter"/>
</dbReference>
<feature type="transmembrane region" description="Helical" evidence="2">
    <location>
        <begin position="227"/>
        <end position="246"/>
    </location>
</feature>
<proteinExistence type="predicted"/>